<keyword evidence="2" id="KW-1185">Reference proteome</keyword>
<accession>A0ACD4R9U2</accession>
<reference evidence="2" key="1">
    <citation type="journal article" date="2025" name="Aquaculture">
        <title>Assessment of the bioflocculant production and safety properties of Metabacillus hrfriensis sp. nov. based on phenotypic and whole-genome sequencing analysis.</title>
        <authorList>
            <person name="Zhang R."/>
            <person name="Zhao Z."/>
            <person name="Luo L."/>
            <person name="Wang S."/>
            <person name="Guo K."/>
            <person name="Xu W."/>
        </authorList>
    </citation>
    <scope>NUCLEOTIDE SEQUENCE [LARGE SCALE GENOMIC DNA]</scope>
    <source>
        <strain evidence="2">CT-WN-B3</strain>
    </source>
</reference>
<organism evidence="1 2">
    <name type="scientific">Metabacillus hrfriensis</name>
    <dbReference type="NCBI Taxonomy" id="3048891"/>
    <lineage>
        <taxon>Bacteria</taxon>
        <taxon>Bacillati</taxon>
        <taxon>Bacillota</taxon>
        <taxon>Bacilli</taxon>
        <taxon>Bacillales</taxon>
        <taxon>Bacillaceae</taxon>
        <taxon>Metabacillus</taxon>
    </lineage>
</organism>
<sequence>MIEIKEEQLDMFAEKEFGILYLYTPFCGTCQLAKKMLSVVEELLPALAIHTANLNFLPKQAEEWGIESVPCLLIFENGAVTHKKYAFHSVEYIYQILKEYAA</sequence>
<proteinExistence type="predicted"/>
<gene>
    <name evidence="1" type="ORF">QLQ22_21830</name>
</gene>
<name>A0ACD4R9U2_9BACI</name>
<dbReference type="Proteomes" id="UP001226091">
    <property type="component" value="Chromosome"/>
</dbReference>
<evidence type="ECO:0000313" key="1">
    <source>
        <dbReference type="EMBL" id="WHZ57261.1"/>
    </source>
</evidence>
<evidence type="ECO:0000313" key="2">
    <source>
        <dbReference type="Proteomes" id="UP001226091"/>
    </source>
</evidence>
<dbReference type="EMBL" id="CP126116">
    <property type="protein sequence ID" value="WHZ57261.1"/>
    <property type="molecule type" value="Genomic_DNA"/>
</dbReference>
<protein>
    <submittedName>
        <fullName evidence="1">Thioredoxin family protein</fullName>
    </submittedName>
</protein>